<evidence type="ECO:0000256" key="7">
    <source>
        <dbReference type="ARBA" id="ARBA00034617"/>
    </source>
</evidence>
<feature type="domain" description="Helicase C-terminal" evidence="11">
    <location>
        <begin position="287"/>
        <end position="432"/>
    </location>
</feature>
<dbReference type="EMBL" id="CAEZSR010000140">
    <property type="protein sequence ID" value="CAB4579040.1"/>
    <property type="molecule type" value="Genomic_DNA"/>
</dbReference>
<evidence type="ECO:0000256" key="2">
    <source>
        <dbReference type="ARBA" id="ARBA00022741"/>
    </source>
</evidence>
<dbReference type="Pfam" id="PF00271">
    <property type="entry name" value="Helicase_C"/>
    <property type="match status" value="1"/>
</dbReference>
<dbReference type="SMART" id="SM00487">
    <property type="entry name" value="DEXDc"/>
    <property type="match status" value="1"/>
</dbReference>
<dbReference type="PROSITE" id="PS00690">
    <property type="entry name" value="DEAH_ATP_HELICASE"/>
    <property type="match status" value="1"/>
</dbReference>
<evidence type="ECO:0000256" key="8">
    <source>
        <dbReference type="ARBA" id="ARBA00034808"/>
    </source>
</evidence>
<dbReference type="EC" id="5.6.2.4" evidence="8"/>
<dbReference type="GO" id="GO:0003677">
    <property type="term" value="F:DNA binding"/>
    <property type="evidence" value="ECO:0007669"/>
    <property type="project" value="UniProtKB-KW"/>
</dbReference>
<dbReference type="AlphaFoldDB" id="A0A6J6ER70"/>
<dbReference type="GO" id="GO:0006310">
    <property type="term" value="P:DNA recombination"/>
    <property type="evidence" value="ECO:0007669"/>
    <property type="project" value="TreeGrafter"/>
</dbReference>
<dbReference type="InterPro" id="IPR011545">
    <property type="entry name" value="DEAD/DEAH_box_helicase_dom"/>
</dbReference>
<dbReference type="GO" id="GO:0005737">
    <property type="term" value="C:cytoplasm"/>
    <property type="evidence" value="ECO:0007669"/>
    <property type="project" value="TreeGrafter"/>
</dbReference>
<dbReference type="GO" id="GO:0009378">
    <property type="term" value="F:four-way junction helicase activity"/>
    <property type="evidence" value="ECO:0007669"/>
    <property type="project" value="TreeGrafter"/>
</dbReference>
<organism evidence="12">
    <name type="scientific">freshwater metagenome</name>
    <dbReference type="NCBI Taxonomy" id="449393"/>
    <lineage>
        <taxon>unclassified sequences</taxon>
        <taxon>metagenomes</taxon>
        <taxon>ecological metagenomes</taxon>
    </lineage>
</organism>
<evidence type="ECO:0000259" key="11">
    <source>
        <dbReference type="PROSITE" id="PS51194"/>
    </source>
</evidence>
<dbReference type="Gene3D" id="3.40.50.300">
    <property type="entry name" value="P-loop containing nucleotide triphosphate hydrolases"/>
    <property type="match status" value="2"/>
</dbReference>
<evidence type="ECO:0000259" key="10">
    <source>
        <dbReference type="PROSITE" id="PS51192"/>
    </source>
</evidence>
<dbReference type="GO" id="GO:0043590">
    <property type="term" value="C:bacterial nucleoid"/>
    <property type="evidence" value="ECO:0007669"/>
    <property type="project" value="TreeGrafter"/>
</dbReference>
<dbReference type="GO" id="GO:0030894">
    <property type="term" value="C:replisome"/>
    <property type="evidence" value="ECO:0007669"/>
    <property type="project" value="TreeGrafter"/>
</dbReference>
<evidence type="ECO:0000256" key="4">
    <source>
        <dbReference type="ARBA" id="ARBA00022840"/>
    </source>
</evidence>
<evidence type="ECO:0000256" key="9">
    <source>
        <dbReference type="SAM" id="MobiDB-lite"/>
    </source>
</evidence>
<feature type="domain" description="Helicase ATP-binding" evidence="10">
    <location>
        <begin position="88"/>
        <end position="261"/>
    </location>
</feature>
<dbReference type="InterPro" id="IPR002464">
    <property type="entry name" value="DNA/RNA_helicase_DEAH_CS"/>
</dbReference>
<evidence type="ECO:0000256" key="1">
    <source>
        <dbReference type="ARBA" id="ARBA00005446"/>
    </source>
</evidence>
<dbReference type="SMART" id="SM00490">
    <property type="entry name" value="HELICc"/>
    <property type="match status" value="1"/>
</dbReference>
<evidence type="ECO:0000256" key="6">
    <source>
        <dbReference type="ARBA" id="ARBA00023235"/>
    </source>
</evidence>
<protein>
    <recommendedName>
        <fullName evidence="8">DNA 3'-5' helicase</fullName>
        <ecNumber evidence="8">5.6.2.4</ecNumber>
    </recommendedName>
</protein>
<feature type="compositionally biased region" description="Low complexity" evidence="9">
    <location>
        <begin position="30"/>
        <end position="55"/>
    </location>
</feature>
<keyword evidence="3" id="KW-0378">Hydrolase</keyword>
<reference evidence="12" key="1">
    <citation type="submission" date="2020-05" db="EMBL/GenBank/DDBJ databases">
        <authorList>
            <person name="Chiriac C."/>
            <person name="Salcher M."/>
            <person name="Ghai R."/>
            <person name="Kavagutti S V."/>
        </authorList>
    </citation>
    <scope>NUCLEOTIDE SEQUENCE</scope>
</reference>
<dbReference type="GO" id="GO:0005524">
    <property type="term" value="F:ATP binding"/>
    <property type="evidence" value="ECO:0007669"/>
    <property type="project" value="UniProtKB-KW"/>
</dbReference>
<sequence length="744" mass="79061">MWRIGAASTRRCGVAPLWQAGPVDTDDGPTDPATGPATDPSTGPATDPSTGPATDLATGLATEHLGRVLARLAGPQATPRGDQVEAVAAIVQPAARVLVVQATGWGKSAVYWAATSALRSTGRGPSLVVSPLLALMRDQVAAAERAGLRAATVNSTNLDEWDGVFAALDADELDVLLVSPERLGNPRFAARLDALLARVGLVVVDEAHCISDWGFDFRPDYQRLARALLGTPHASVLATTATANERVTADVGRQLGPGTVTFRGTLARTSLHLSVVPGLSPLERYAWVADALDTLPGSGIVYVLTVAEADRLAGFLASCGHEVAAYTGQLDADARLDVEQRLRHDRVKAVVATSALGMGYDKPDLGFCIHVGSPSTPVAYYQQVGRAGRALDHAEAVLLSSTADERIWEYFATASIPDPRDADRVLAALDHGPRSLVDLEGGTGIRRGRLEALLKILAVDGIVTKDGSAWSATGTPYVHDHRKWDELAATRRAEADLMRRYANGRGCLMAFLQEALDDPSPAPCGRCSVCTGEVPQPGHRPSDDRLQAARQYLRADDLVVEPRKLWPSGVSRKGRIHGTAEGRALAFADDPAWADELLALQRTAYGTLPPELLDGAVDVLRRWSRSWERPVAVVPAPAHSVEARANLALAEHLARVGRLPLVELFAWHGGEPPRDTASTPVVQHLERAVQVLDPSPLAHGTIASGPVLLCATTMRTGWTIALCSALVAETTGRVALPLVVHRLP</sequence>
<keyword evidence="5" id="KW-0238">DNA-binding</keyword>
<dbReference type="PANTHER" id="PTHR13710">
    <property type="entry name" value="DNA HELICASE RECQ FAMILY MEMBER"/>
    <property type="match status" value="1"/>
</dbReference>
<dbReference type="InterPro" id="IPR027417">
    <property type="entry name" value="P-loop_NTPase"/>
</dbReference>
<dbReference type="PROSITE" id="PS51192">
    <property type="entry name" value="HELICASE_ATP_BIND_1"/>
    <property type="match status" value="1"/>
</dbReference>
<dbReference type="GO" id="GO:0006281">
    <property type="term" value="P:DNA repair"/>
    <property type="evidence" value="ECO:0007669"/>
    <property type="project" value="TreeGrafter"/>
</dbReference>
<accession>A0A6J6ER70</accession>
<feature type="region of interest" description="Disordered" evidence="9">
    <location>
        <begin position="15"/>
        <end position="56"/>
    </location>
</feature>
<keyword evidence="4" id="KW-0067">ATP-binding</keyword>
<keyword evidence="2" id="KW-0547">Nucleotide-binding</keyword>
<evidence type="ECO:0000256" key="3">
    <source>
        <dbReference type="ARBA" id="ARBA00022801"/>
    </source>
</evidence>
<gene>
    <name evidence="12" type="ORF">UFOPK1493_02927</name>
</gene>
<evidence type="ECO:0000313" key="12">
    <source>
        <dbReference type="EMBL" id="CAB4579040.1"/>
    </source>
</evidence>
<name>A0A6J6ER70_9ZZZZ</name>
<dbReference type="GO" id="GO:0043138">
    <property type="term" value="F:3'-5' DNA helicase activity"/>
    <property type="evidence" value="ECO:0007669"/>
    <property type="project" value="UniProtKB-EC"/>
</dbReference>
<dbReference type="Pfam" id="PF00270">
    <property type="entry name" value="DEAD"/>
    <property type="match status" value="1"/>
</dbReference>
<keyword evidence="6" id="KW-0413">Isomerase</keyword>
<dbReference type="SUPFAM" id="SSF52540">
    <property type="entry name" value="P-loop containing nucleoside triphosphate hydrolases"/>
    <property type="match status" value="1"/>
</dbReference>
<dbReference type="PROSITE" id="PS51194">
    <property type="entry name" value="HELICASE_CTER"/>
    <property type="match status" value="1"/>
</dbReference>
<evidence type="ECO:0000256" key="5">
    <source>
        <dbReference type="ARBA" id="ARBA00023125"/>
    </source>
</evidence>
<proteinExistence type="inferred from homology"/>
<dbReference type="InterPro" id="IPR001650">
    <property type="entry name" value="Helicase_C-like"/>
</dbReference>
<comment type="similarity">
    <text evidence="1">Belongs to the helicase family. RecQ subfamily.</text>
</comment>
<dbReference type="InterPro" id="IPR014001">
    <property type="entry name" value="Helicase_ATP-bd"/>
</dbReference>
<comment type="catalytic activity">
    <reaction evidence="7">
        <text>Couples ATP hydrolysis with the unwinding of duplex DNA by translocating in the 3'-5' direction.</text>
        <dbReference type="EC" id="5.6.2.4"/>
    </reaction>
</comment>
<dbReference type="GO" id="GO:0016787">
    <property type="term" value="F:hydrolase activity"/>
    <property type="evidence" value="ECO:0007669"/>
    <property type="project" value="UniProtKB-KW"/>
</dbReference>
<dbReference type="PANTHER" id="PTHR13710:SF105">
    <property type="entry name" value="ATP-DEPENDENT DNA HELICASE Q1"/>
    <property type="match status" value="1"/>
</dbReference>